<dbReference type="EMBL" id="CAJVCH010346071">
    <property type="protein sequence ID" value="CAG7815520.1"/>
    <property type="molecule type" value="Genomic_DNA"/>
</dbReference>
<proteinExistence type="predicted"/>
<dbReference type="Pfam" id="PF14908">
    <property type="entry name" value="HU-CCDC81_euk_1"/>
    <property type="match status" value="1"/>
</dbReference>
<evidence type="ECO:0000313" key="4">
    <source>
        <dbReference type="EMBL" id="CAG7815520.1"/>
    </source>
</evidence>
<dbReference type="OrthoDB" id="125906at2759"/>
<dbReference type="InterPro" id="IPR040673">
    <property type="entry name" value="CCDC81_HU_dom_2"/>
</dbReference>
<dbReference type="InterPro" id="IPR028034">
    <property type="entry name" value="HU-CCDC81"/>
</dbReference>
<dbReference type="Pfam" id="PF18289">
    <property type="entry name" value="HU-CCDC81_euk_2"/>
    <property type="match status" value="1"/>
</dbReference>
<dbReference type="GO" id="GO:0005815">
    <property type="term" value="C:microtubule organizing center"/>
    <property type="evidence" value="ECO:0007669"/>
    <property type="project" value="TreeGrafter"/>
</dbReference>
<feature type="region of interest" description="Disordered" evidence="1">
    <location>
        <begin position="375"/>
        <end position="408"/>
    </location>
</feature>
<evidence type="ECO:0000259" key="3">
    <source>
        <dbReference type="Pfam" id="PF18289"/>
    </source>
</evidence>
<gene>
    <name evidence="4" type="ORF">AFUS01_LOCUS26196</name>
</gene>
<dbReference type="PANTHER" id="PTHR14362:SF2">
    <property type="entry name" value="COILED-COIL DOMAIN-CONTAINING PROTEIN 81"/>
    <property type="match status" value="1"/>
</dbReference>
<dbReference type="InterPro" id="IPR026295">
    <property type="entry name" value="CCD81"/>
</dbReference>
<name>A0A8J2KIL6_9HEXA</name>
<comment type="caution">
    <text evidence="4">The sequence shown here is derived from an EMBL/GenBank/DDBJ whole genome shotgun (WGS) entry which is preliminary data.</text>
</comment>
<evidence type="ECO:0000256" key="1">
    <source>
        <dbReference type="SAM" id="MobiDB-lite"/>
    </source>
</evidence>
<keyword evidence="5" id="KW-1185">Reference proteome</keyword>
<evidence type="ECO:0000313" key="5">
    <source>
        <dbReference type="Proteomes" id="UP000708208"/>
    </source>
</evidence>
<feature type="domain" description="CCDC81 HU" evidence="3">
    <location>
        <begin position="162"/>
        <end position="231"/>
    </location>
</feature>
<dbReference type="Proteomes" id="UP000708208">
    <property type="component" value="Unassembled WGS sequence"/>
</dbReference>
<sequence>MENWRHNQLETELEGHIDKSVWNSDVHHIGHDVDTIEHWKPPDSPVHSYVSGRSFEDPDTFIRSIPDHPTALLEKETCAEDVLKVWIEISKFIVEKMKDGYGVKIAGLGTFTYSQEIVEELDKDHKMAQTLRRVPLMILSEFMVRMFDLVSPLNESLCQVPTIPLSTTVIAERTKLPRKNVDGIISEVLQSFARAVVCNKNLEFPFPNIGKLQVSNGKVLFKFYANFCHQLDFYTGKSITNPDSNIVPGIMTPLKRHVPAPDFRSVFHLREVRSVHQHDLLNPVKKVHGTYIPTSNLYKFNNPTYTLVEDRSRLVQFNLSQLNGPLLNKRCTLSWIKGKRDYLKPSPEPWPEHRYHVVQSSVVIRPGSDTLSNFQSGSATAALRRSPSMSKTGSPRPSVGISEIKSSK</sequence>
<evidence type="ECO:0000259" key="2">
    <source>
        <dbReference type="Pfam" id="PF14908"/>
    </source>
</evidence>
<dbReference type="AlphaFoldDB" id="A0A8J2KIL6"/>
<dbReference type="PANTHER" id="PTHR14362">
    <property type="entry name" value="COILED-COIL DOMAIN-CONTAINING PROTEIN 81"/>
    <property type="match status" value="1"/>
</dbReference>
<protein>
    <submittedName>
        <fullName evidence="4">Uncharacterized protein</fullName>
    </submittedName>
</protein>
<organism evidence="4 5">
    <name type="scientific">Allacma fusca</name>
    <dbReference type="NCBI Taxonomy" id="39272"/>
    <lineage>
        <taxon>Eukaryota</taxon>
        <taxon>Metazoa</taxon>
        <taxon>Ecdysozoa</taxon>
        <taxon>Arthropoda</taxon>
        <taxon>Hexapoda</taxon>
        <taxon>Collembola</taxon>
        <taxon>Symphypleona</taxon>
        <taxon>Sminthuridae</taxon>
        <taxon>Allacma</taxon>
    </lineage>
</organism>
<feature type="domain" description="CCDC81 HU" evidence="2">
    <location>
        <begin position="78"/>
        <end position="149"/>
    </location>
</feature>
<reference evidence="4" key="1">
    <citation type="submission" date="2021-06" db="EMBL/GenBank/DDBJ databases">
        <authorList>
            <person name="Hodson N. C."/>
            <person name="Mongue J. A."/>
            <person name="Jaron S. K."/>
        </authorList>
    </citation>
    <scope>NUCLEOTIDE SEQUENCE</scope>
</reference>
<accession>A0A8J2KIL6</accession>